<dbReference type="PANTHER" id="PTHR14030">
    <property type="entry name" value="MITOTIC CHECKPOINT SERINE/THREONINE-PROTEIN KINASE BUB1"/>
    <property type="match status" value="1"/>
</dbReference>
<comment type="similarity">
    <text evidence="1 6">Belongs to the universal ribosomal protein uS9 family.</text>
</comment>
<dbReference type="SUPFAM" id="SSF54211">
    <property type="entry name" value="Ribosomal protein S5 domain 2-like"/>
    <property type="match status" value="1"/>
</dbReference>
<evidence type="ECO:0000256" key="4">
    <source>
        <dbReference type="ARBA" id="ARBA00035152"/>
    </source>
</evidence>
<evidence type="ECO:0000256" key="7">
    <source>
        <dbReference type="SAM" id="MobiDB-lite"/>
    </source>
</evidence>
<dbReference type="Pfam" id="PF08311">
    <property type="entry name" value="Mad3_BUB1_I"/>
    <property type="match status" value="1"/>
</dbReference>
<feature type="region of interest" description="Disordered" evidence="7">
    <location>
        <begin position="1"/>
        <end position="33"/>
    </location>
</feature>
<dbReference type="GO" id="GO:0003735">
    <property type="term" value="F:structural constituent of ribosome"/>
    <property type="evidence" value="ECO:0007669"/>
    <property type="project" value="InterPro"/>
</dbReference>
<dbReference type="OrthoDB" id="10254627at2759"/>
<dbReference type="GO" id="GO:0005737">
    <property type="term" value="C:cytoplasm"/>
    <property type="evidence" value="ECO:0007669"/>
    <property type="project" value="UniProtKB-ARBA"/>
</dbReference>
<dbReference type="HAMAP" id="MF_00532_B">
    <property type="entry name" value="Ribosomal_uS9_B"/>
    <property type="match status" value="1"/>
</dbReference>
<dbReference type="Proteomes" id="UP000028924">
    <property type="component" value="Unassembled WGS sequence"/>
</dbReference>
<proteinExistence type="inferred from homology"/>
<dbReference type="InterPro" id="IPR000754">
    <property type="entry name" value="Ribosomal_uS9"/>
</dbReference>
<keyword evidence="3 6" id="KW-0687">Ribonucleoprotein</keyword>
<dbReference type="Gene3D" id="1.25.40.430">
    <property type="match status" value="1"/>
</dbReference>
<dbReference type="GO" id="GO:0007094">
    <property type="term" value="P:mitotic spindle assembly checkpoint signaling"/>
    <property type="evidence" value="ECO:0007669"/>
    <property type="project" value="InterPro"/>
</dbReference>
<dbReference type="InterPro" id="IPR014721">
    <property type="entry name" value="Ribsml_uS5_D2-typ_fold_subgr"/>
</dbReference>
<evidence type="ECO:0000313" key="9">
    <source>
        <dbReference type="EMBL" id="KFM24682.1"/>
    </source>
</evidence>
<evidence type="ECO:0000259" key="8">
    <source>
        <dbReference type="PROSITE" id="PS51489"/>
    </source>
</evidence>
<dbReference type="EMBL" id="KL662109">
    <property type="protein sequence ID" value="KFM24682.1"/>
    <property type="molecule type" value="Genomic_DNA"/>
</dbReference>
<evidence type="ECO:0000256" key="3">
    <source>
        <dbReference type="ARBA" id="ARBA00023274"/>
    </source>
</evidence>
<evidence type="ECO:0000256" key="1">
    <source>
        <dbReference type="ARBA" id="ARBA00005251"/>
    </source>
</evidence>
<evidence type="ECO:0000256" key="6">
    <source>
        <dbReference type="RuleBase" id="RU003815"/>
    </source>
</evidence>
<protein>
    <recommendedName>
        <fullName evidence="4">Small ribosomal subunit protein uS9c</fullName>
    </recommendedName>
    <alternativeName>
        <fullName evidence="5">30S ribosomal protein S9, chloroplastic</fullName>
    </alternativeName>
</protein>
<evidence type="ECO:0000313" key="10">
    <source>
        <dbReference type="Proteomes" id="UP000028924"/>
    </source>
</evidence>
<dbReference type="InterPro" id="IPR013212">
    <property type="entry name" value="Mad3/Bub1_I"/>
</dbReference>
<dbReference type="eggNOG" id="KOG1697">
    <property type="taxonomic scope" value="Eukaryota"/>
</dbReference>
<dbReference type="InterPro" id="IPR020574">
    <property type="entry name" value="Ribosomal_uS9_CS"/>
</dbReference>
<dbReference type="Pfam" id="PF00380">
    <property type="entry name" value="Ribosomal_S9"/>
    <property type="match status" value="1"/>
</dbReference>
<dbReference type="FunFam" id="1.25.40.430:FF:000003">
    <property type="entry name" value="Checkpoint serine/threonine-protein kinase BUB1"/>
    <property type="match status" value="1"/>
</dbReference>
<organism evidence="9 10">
    <name type="scientific">Auxenochlorella protothecoides</name>
    <name type="common">Green microalga</name>
    <name type="synonym">Chlorella protothecoides</name>
    <dbReference type="NCBI Taxonomy" id="3075"/>
    <lineage>
        <taxon>Eukaryota</taxon>
        <taxon>Viridiplantae</taxon>
        <taxon>Chlorophyta</taxon>
        <taxon>core chlorophytes</taxon>
        <taxon>Trebouxiophyceae</taxon>
        <taxon>Chlorellales</taxon>
        <taxon>Chlorellaceae</taxon>
        <taxon>Auxenochlorella</taxon>
    </lineage>
</organism>
<dbReference type="InterPro" id="IPR020568">
    <property type="entry name" value="Ribosomal_Su5_D2-typ_SF"/>
</dbReference>
<dbReference type="PROSITE" id="PS00360">
    <property type="entry name" value="RIBOSOMAL_S9"/>
    <property type="match status" value="1"/>
</dbReference>
<dbReference type="PANTHER" id="PTHR14030:SF4">
    <property type="entry name" value="BUB1 KINASE, ISOFORM A-RELATED"/>
    <property type="match status" value="1"/>
</dbReference>
<evidence type="ECO:0000256" key="5">
    <source>
        <dbReference type="ARBA" id="ARBA00035437"/>
    </source>
</evidence>
<sequence>MTDPDVEQPDWELSKENFQPLRQGRKGAGLKDNTEELRSANLDAVKRQFWQAIADDESDDPLAAWQRFIDWTRETYTAGGHKAELIPLLERCTSTLQSDERYRNDPRFLRIWILYADCLAEPEDVFSFLAQNDIGQGHALFHIAHATCLELRGAFGRADAAYLRGIDLHAAPLERLKAKHTEFQYRMVGAGWYGARRIQRDAAASATALGPVETGAAAPARRFGQAVGALGGARPPGGRPAFAPLGRAAAAAAGQVRGGPAAGAAPLSVLADEPGAPACPGPSLTARKENTQAALPWVGQRLEQDGSAATEPAPALEVFADPELEASQAQDRQRLLGVQQGTLRDHLEGKRGAEAGLHPSTSSIAAPGASDPLRLHKQNLERGRAQGARPEEVLACDTQLLRGPDGASIDSACWAEPPAIHPALVGVVAGSQQASERESSPDTRRQAFKLRRQRRSSIMPGLRGREPTMTIATAGAFAAMGSYFEPPNAFGGDPTMTISTHAAFQAVNDMFAGDWDRAWEIFETTYPVEGDDMPGVLDIMALDSEAEEKAARRQRELDLQEEAAASHVRVVDHLGRSQATGKRKTSIARVWIWEGQGHMMVNKQPYDQYFKTLPRRNDVITPFAVTNTLGSFDVMVNVIGGGTTGQSQAVRHGIAKALQFFDPAHRPELKSAGLLTRDARVVERKKPGRKKARKAFQWVKR</sequence>
<reference evidence="9 10" key="1">
    <citation type="journal article" date="2014" name="BMC Genomics">
        <title>Oil accumulation mechanisms of the oleaginous microalga Chlorella protothecoides revealed through its genome, transcriptomes, and proteomes.</title>
        <authorList>
            <person name="Gao C."/>
            <person name="Wang Y."/>
            <person name="Shen Y."/>
            <person name="Yan D."/>
            <person name="He X."/>
            <person name="Dai J."/>
            <person name="Wu Q."/>
        </authorList>
    </citation>
    <scope>NUCLEOTIDE SEQUENCE [LARGE SCALE GENOMIC DNA]</scope>
    <source>
        <strain evidence="9 10">0710</strain>
    </source>
</reference>
<dbReference type="eggNOG" id="KOG1166">
    <property type="taxonomic scope" value="Eukaryota"/>
</dbReference>
<keyword evidence="2 6" id="KW-0689">Ribosomal protein</keyword>
<dbReference type="STRING" id="3075.A0A087SG28"/>
<evidence type="ECO:0000256" key="2">
    <source>
        <dbReference type="ARBA" id="ARBA00022980"/>
    </source>
</evidence>
<dbReference type="Gene3D" id="3.30.230.10">
    <property type="match status" value="1"/>
</dbReference>
<dbReference type="NCBIfam" id="NF001099">
    <property type="entry name" value="PRK00132.1"/>
    <property type="match status" value="1"/>
</dbReference>
<dbReference type="GO" id="GO:0004672">
    <property type="term" value="F:protein kinase activity"/>
    <property type="evidence" value="ECO:0007669"/>
    <property type="project" value="TreeGrafter"/>
</dbReference>
<accession>A0A087SG28</accession>
<dbReference type="InterPro" id="IPR023035">
    <property type="entry name" value="Ribosomal_uS9_bac/plastid"/>
</dbReference>
<dbReference type="SMART" id="SM00777">
    <property type="entry name" value="Mad3_BUB1_I"/>
    <property type="match status" value="1"/>
</dbReference>
<feature type="domain" description="BUB1 N-terminal" evidence="8">
    <location>
        <begin position="49"/>
        <end position="205"/>
    </location>
</feature>
<name>A0A087SG28_AUXPR</name>
<keyword evidence="10" id="KW-1185">Reference proteome</keyword>
<dbReference type="FunFam" id="3.30.230.10:FF:000001">
    <property type="entry name" value="30S ribosomal protein S9"/>
    <property type="match status" value="1"/>
</dbReference>
<dbReference type="RefSeq" id="XP_011397570.1">
    <property type="nucleotide sequence ID" value="XM_011399268.1"/>
</dbReference>
<dbReference type="KEGG" id="apro:F751_2399"/>
<dbReference type="GO" id="GO:0006412">
    <property type="term" value="P:translation"/>
    <property type="evidence" value="ECO:0007669"/>
    <property type="project" value="InterPro"/>
</dbReference>
<dbReference type="AlphaFoldDB" id="A0A087SG28"/>
<gene>
    <name evidence="9" type="ORF">F751_2399</name>
</gene>
<feature type="compositionally biased region" description="Acidic residues" evidence="7">
    <location>
        <begin position="1"/>
        <end position="10"/>
    </location>
</feature>
<dbReference type="PROSITE" id="PS51489">
    <property type="entry name" value="BUB1_N"/>
    <property type="match status" value="1"/>
</dbReference>
<dbReference type="GeneID" id="23613790"/>
<dbReference type="GO" id="GO:0051754">
    <property type="term" value="P:meiotic sister chromatid cohesion, centromeric"/>
    <property type="evidence" value="ECO:0007669"/>
    <property type="project" value="TreeGrafter"/>
</dbReference>
<dbReference type="GO" id="GO:0015935">
    <property type="term" value="C:small ribosomal subunit"/>
    <property type="evidence" value="ECO:0007669"/>
    <property type="project" value="UniProtKB-ARBA"/>
</dbReference>
<dbReference type="InterPro" id="IPR015661">
    <property type="entry name" value="Bub1/Mad3"/>
</dbReference>